<protein>
    <submittedName>
        <fullName evidence="1">Uncharacterized protein</fullName>
    </submittedName>
</protein>
<evidence type="ECO:0000313" key="2">
    <source>
        <dbReference type="Proteomes" id="UP000016986"/>
    </source>
</evidence>
<reference evidence="1 2" key="1">
    <citation type="submission" date="2013-09" db="EMBL/GenBank/DDBJ databases">
        <title>Whole genome sequencing of Halarchaeum acidiphilum strain MH1-52-1.</title>
        <authorList>
            <person name="Shimane Y."/>
            <person name="Minegishi H."/>
            <person name="Nishi S."/>
            <person name="Echigo A."/>
            <person name="Shuto A."/>
            <person name="Konishi M."/>
            <person name="Ito T."/>
            <person name="Ohkuma M."/>
            <person name="Ohta Y."/>
            <person name="Nagano Y."/>
            <person name="Tsubouchi T."/>
            <person name="Mori K."/>
            <person name="Usui K."/>
            <person name="Kamekura M."/>
            <person name="Usami R."/>
            <person name="Takaki Y."/>
            <person name="Hatada Y."/>
        </authorList>
    </citation>
    <scope>NUCLEOTIDE SEQUENCE [LARGE SCALE GENOMIC DNA]</scope>
    <source>
        <strain evidence="1 2">JCM 16109</strain>
    </source>
</reference>
<evidence type="ECO:0000313" key="1">
    <source>
        <dbReference type="EMBL" id="GAD52345.1"/>
    </source>
</evidence>
<keyword evidence="2" id="KW-1185">Reference proteome</keyword>
<gene>
    <name evidence="1" type="ORF">MBEHAL_1105</name>
</gene>
<dbReference type="EMBL" id="BATA01000020">
    <property type="protein sequence ID" value="GAD52345.1"/>
    <property type="molecule type" value="Genomic_DNA"/>
</dbReference>
<organism evidence="1 2">
    <name type="scientific">Halarchaeum acidiphilum MH1-52-1</name>
    <dbReference type="NCBI Taxonomy" id="1261545"/>
    <lineage>
        <taxon>Archaea</taxon>
        <taxon>Methanobacteriati</taxon>
        <taxon>Methanobacteriota</taxon>
        <taxon>Stenosarchaea group</taxon>
        <taxon>Halobacteria</taxon>
        <taxon>Halobacteriales</taxon>
        <taxon>Halobacteriaceae</taxon>
    </lineage>
</organism>
<comment type="caution">
    <text evidence="1">The sequence shown here is derived from an EMBL/GenBank/DDBJ whole genome shotgun (WGS) entry which is preliminary data.</text>
</comment>
<sequence>MPFSPPCHPPRRERCGSLLGSHTNALLPSLLTRFARSLRKGTPRYRFS</sequence>
<dbReference type="Proteomes" id="UP000016986">
    <property type="component" value="Unassembled WGS sequence"/>
</dbReference>
<proteinExistence type="predicted"/>
<accession>U2YTM4</accession>
<dbReference type="AlphaFoldDB" id="U2YTM4"/>
<name>U2YTM4_9EURY</name>